<keyword evidence="2" id="KW-1185">Reference proteome</keyword>
<dbReference type="Proteomes" id="UP000254968">
    <property type="component" value="Unassembled WGS sequence"/>
</dbReference>
<accession>A0A378I319</accession>
<evidence type="ECO:0000313" key="1">
    <source>
        <dbReference type="EMBL" id="STX29383.1"/>
    </source>
</evidence>
<dbReference type="AlphaFoldDB" id="A0A378I319"/>
<organism evidence="1 2">
    <name type="scientific">Legionella beliardensis</name>
    <dbReference type="NCBI Taxonomy" id="91822"/>
    <lineage>
        <taxon>Bacteria</taxon>
        <taxon>Pseudomonadati</taxon>
        <taxon>Pseudomonadota</taxon>
        <taxon>Gammaproteobacteria</taxon>
        <taxon>Legionellales</taxon>
        <taxon>Legionellaceae</taxon>
        <taxon>Legionella</taxon>
    </lineage>
</organism>
<dbReference type="EMBL" id="UGNV01000001">
    <property type="protein sequence ID" value="STX29383.1"/>
    <property type="molecule type" value="Genomic_DNA"/>
</dbReference>
<gene>
    <name evidence="1" type="ORF">NCTC13315_01926</name>
</gene>
<reference evidence="1 2" key="1">
    <citation type="submission" date="2018-06" db="EMBL/GenBank/DDBJ databases">
        <authorList>
            <consortium name="Pathogen Informatics"/>
            <person name="Doyle S."/>
        </authorList>
    </citation>
    <scope>NUCLEOTIDE SEQUENCE [LARGE SCALE GENOMIC DNA]</scope>
    <source>
        <strain evidence="1 2">NCTC13315</strain>
    </source>
</reference>
<name>A0A378I319_9GAMM</name>
<evidence type="ECO:0000313" key="2">
    <source>
        <dbReference type="Proteomes" id="UP000254968"/>
    </source>
</evidence>
<proteinExistence type="predicted"/>
<protein>
    <submittedName>
        <fullName evidence="1">Uncharacterized protein</fullName>
    </submittedName>
</protein>
<sequence>MSFKKSIYFTKNSIDIRQVNTILCNDSYYYAFTPVTTFA</sequence>